<dbReference type="FunFam" id="3.90.176.10:FF:000001">
    <property type="entry name" value="NAD(P)(+)--arginine ADP-ribosyltransferase"/>
    <property type="match status" value="1"/>
</dbReference>
<evidence type="ECO:0000256" key="4">
    <source>
        <dbReference type="ARBA" id="ARBA00022695"/>
    </source>
</evidence>
<evidence type="ECO:0000256" key="6">
    <source>
        <dbReference type="ARBA" id="ARBA00022857"/>
    </source>
</evidence>
<dbReference type="SUPFAM" id="SSF56399">
    <property type="entry name" value="ADP-ribosylation"/>
    <property type="match status" value="2"/>
</dbReference>
<dbReference type="Gene3D" id="3.90.176.10">
    <property type="entry name" value="Toxin ADP-ribosyltransferase, Chain A, domain 1"/>
    <property type="match status" value="2"/>
</dbReference>
<keyword evidence="6 10" id="KW-0521">NADP</keyword>
<comment type="caution">
    <text evidence="11">The sequence shown here is derived from an EMBL/GenBank/DDBJ whole genome shotgun (WGS) entry which is preliminary data.</text>
</comment>
<evidence type="ECO:0000256" key="10">
    <source>
        <dbReference type="RuleBase" id="RU361228"/>
    </source>
</evidence>
<proteinExistence type="inferred from homology"/>
<dbReference type="GO" id="GO:0106274">
    <property type="term" value="F:NAD+-protein-arginine ADP-ribosyltransferase activity"/>
    <property type="evidence" value="ECO:0007669"/>
    <property type="project" value="UniProtKB-EC"/>
</dbReference>
<dbReference type="PANTHER" id="PTHR10339:SF29">
    <property type="entry name" value="NAD(P)(+)--ARGININE ADP-RIBOSYLTRANSFERASE"/>
    <property type="match status" value="1"/>
</dbReference>
<feature type="chain" id="PRO_5043104830" description="NAD(P)(+)--arginine ADP-ribosyltransferase" evidence="10">
    <location>
        <begin position="20"/>
        <end position="543"/>
    </location>
</feature>
<dbReference type="Pfam" id="PF01129">
    <property type="entry name" value="ART"/>
    <property type="match status" value="2"/>
</dbReference>
<evidence type="ECO:0000256" key="5">
    <source>
        <dbReference type="ARBA" id="ARBA00022729"/>
    </source>
</evidence>
<evidence type="ECO:0000256" key="8">
    <source>
        <dbReference type="ARBA" id="ARBA00023157"/>
    </source>
</evidence>
<evidence type="ECO:0000313" key="12">
    <source>
        <dbReference type="Proteomes" id="UP001460270"/>
    </source>
</evidence>
<keyword evidence="12" id="KW-1185">Reference proteome</keyword>
<accession>A0AAW0NVV7</accession>
<organism evidence="11 12">
    <name type="scientific">Mugilogobius chulae</name>
    <name type="common">yellowstripe goby</name>
    <dbReference type="NCBI Taxonomy" id="88201"/>
    <lineage>
        <taxon>Eukaryota</taxon>
        <taxon>Metazoa</taxon>
        <taxon>Chordata</taxon>
        <taxon>Craniata</taxon>
        <taxon>Vertebrata</taxon>
        <taxon>Euteleostomi</taxon>
        <taxon>Actinopterygii</taxon>
        <taxon>Neopterygii</taxon>
        <taxon>Teleostei</taxon>
        <taxon>Neoteleostei</taxon>
        <taxon>Acanthomorphata</taxon>
        <taxon>Gobiaria</taxon>
        <taxon>Gobiiformes</taxon>
        <taxon>Gobioidei</taxon>
        <taxon>Gobiidae</taxon>
        <taxon>Gobionellinae</taxon>
        <taxon>Mugilogobius</taxon>
    </lineage>
</organism>
<dbReference type="PRINTS" id="PR00970">
    <property type="entry name" value="RIBTRNSFRASE"/>
</dbReference>
<keyword evidence="8" id="KW-1015">Disulfide bond</keyword>
<dbReference type="EC" id="2.4.2.31" evidence="10"/>
<sequence>MEAVMLTFVLCLVAPTALAQVLPPIELTMMNQSIDDMFTGCKDKMAAKVENVYLPRELEDANFQNVWKMAESCADANLDKLPNEHKALTKENLQAICVYTNASTKMYSLLNDAVRIGATTYDTSSFKYHALYFWLTTALQVIPKRCETTYRRTGSVFNGKNGTAMRFGIFASTSRSSSVVEYGTETCFHIKTCFGAYIGDYSVAPKEEEVLVPSYEVFRIVNIVEKSYGKLECKKIFVLESEGEKSELNCQAANRNQEVRANFALIVAFQELVPSYELSVMNASIDDELSGCTIKTGNKIISEYFPREIQAEPFRTAWKTADSCAKNKLDRMQSKYKELNINHTRALCAYTKEKPLLYQPLNQALRQGSALYGTPDFPFHTVYFWLTSAIQILQKSCETTYRRTDIEIDGKVNQVMRFGQFASTSRDPMLDFGMTTCFHIRTCRGAYISEYSDFKGEQEVLIPPYETFKIVEIVLGTYQNPVSYGEIKNCYKIFVLESASLYRSKLNCKIANGNGQIKANIPLIICVQIVIGFMWKGFSNTAI</sequence>
<evidence type="ECO:0000313" key="11">
    <source>
        <dbReference type="EMBL" id="KAK7910201.1"/>
    </source>
</evidence>
<dbReference type="InterPro" id="IPR050999">
    <property type="entry name" value="ADP-ribosyltransferase_ARG"/>
</dbReference>
<evidence type="ECO:0000256" key="3">
    <source>
        <dbReference type="ARBA" id="ARBA00022679"/>
    </source>
</evidence>
<comment type="catalytic activity">
    <reaction evidence="9 10">
        <text>L-arginyl-[protein] + NAD(+) = N(omega)-(ADP-D-ribosyl)-L-arginyl-[protein] + nicotinamide + H(+)</text>
        <dbReference type="Rhea" id="RHEA:19149"/>
        <dbReference type="Rhea" id="RHEA-COMP:10532"/>
        <dbReference type="Rhea" id="RHEA-COMP:15087"/>
        <dbReference type="ChEBI" id="CHEBI:15378"/>
        <dbReference type="ChEBI" id="CHEBI:17154"/>
        <dbReference type="ChEBI" id="CHEBI:29965"/>
        <dbReference type="ChEBI" id="CHEBI:57540"/>
        <dbReference type="ChEBI" id="CHEBI:142554"/>
        <dbReference type="EC" id="2.4.2.31"/>
    </reaction>
</comment>
<keyword evidence="2 10" id="KW-0328">Glycosyltransferase</keyword>
<comment type="similarity">
    <text evidence="1 10">Belongs to the Arg-specific ADP-ribosyltransferase family.</text>
</comment>
<keyword evidence="5 10" id="KW-0732">Signal</keyword>
<evidence type="ECO:0000256" key="1">
    <source>
        <dbReference type="ARBA" id="ARBA00009558"/>
    </source>
</evidence>
<dbReference type="InterPro" id="IPR000768">
    <property type="entry name" value="ART"/>
</dbReference>
<keyword evidence="7 10" id="KW-0520">NAD</keyword>
<keyword evidence="4" id="KW-0548">Nucleotidyltransferase</keyword>
<reference evidence="12" key="1">
    <citation type="submission" date="2024-04" db="EMBL/GenBank/DDBJ databases">
        <title>Salinicola lusitanus LLJ914,a marine bacterium isolated from the Okinawa Trough.</title>
        <authorList>
            <person name="Li J."/>
        </authorList>
    </citation>
    <scope>NUCLEOTIDE SEQUENCE [LARGE SCALE GENOMIC DNA]</scope>
</reference>
<dbReference type="GO" id="GO:0016779">
    <property type="term" value="F:nucleotidyltransferase activity"/>
    <property type="evidence" value="ECO:0007669"/>
    <property type="project" value="UniProtKB-KW"/>
</dbReference>
<evidence type="ECO:0000256" key="2">
    <source>
        <dbReference type="ARBA" id="ARBA00022676"/>
    </source>
</evidence>
<protein>
    <recommendedName>
        <fullName evidence="10">NAD(P)(+)--arginine ADP-ribosyltransferase</fullName>
        <ecNumber evidence="10">2.4.2.31</ecNumber>
    </recommendedName>
    <alternativeName>
        <fullName evidence="10">Mono(ADP-ribosyl)transferase</fullName>
    </alternativeName>
</protein>
<keyword evidence="3 10" id="KW-0808">Transferase</keyword>
<feature type="signal peptide" evidence="10">
    <location>
        <begin position="1"/>
        <end position="19"/>
    </location>
</feature>
<evidence type="ECO:0000256" key="7">
    <source>
        <dbReference type="ARBA" id="ARBA00023027"/>
    </source>
</evidence>
<dbReference type="Proteomes" id="UP001460270">
    <property type="component" value="Unassembled WGS sequence"/>
</dbReference>
<dbReference type="AlphaFoldDB" id="A0AAW0NVV7"/>
<dbReference type="PROSITE" id="PS51996">
    <property type="entry name" value="TR_MART"/>
    <property type="match status" value="2"/>
</dbReference>
<evidence type="ECO:0000256" key="9">
    <source>
        <dbReference type="ARBA" id="ARBA00047597"/>
    </source>
</evidence>
<dbReference type="GO" id="GO:0003950">
    <property type="term" value="F:NAD+ poly-ADP-ribosyltransferase activity"/>
    <property type="evidence" value="ECO:0007669"/>
    <property type="project" value="TreeGrafter"/>
</dbReference>
<name>A0AAW0NVV7_9GOBI</name>
<gene>
    <name evidence="11" type="ORF">WMY93_014885</name>
</gene>
<dbReference type="PANTHER" id="PTHR10339">
    <property type="entry name" value="ADP-RIBOSYLTRANSFERASE"/>
    <property type="match status" value="1"/>
</dbReference>
<dbReference type="EMBL" id="JBBPFD010000010">
    <property type="protein sequence ID" value="KAK7910201.1"/>
    <property type="molecule type" value="Genomic_DNA"/>
</dbReference>